<comment type="caution">
    <text evidence="2">The sequence shown here is derived from an EMBL/GenBank/DDBJ whole genome shotgun (WGS) entry which is preliminary data.</text>
</comment>
<feature type="transmembrane region" description="Helical" evidence="1">
    <location>
        <begin position="107"/>
        <end position="126"/>
    </location>
</feature>
<evidence type="ECO:0000256" key="1">
    <source>
        <dbReference type="SAM" id="Phobius"/>
    </source>
</evidence>
<accession>A0A9P5TN89</accession>
<organism evidence="2 3">
    <name type="scientific">Gymnopilus junonius</name>
    <name type="common">Spectacular rustgill mushroom</name>
    <name type="synonym">Gymnopilus spectabilis subsp. junonius</name>
    <dbReference type="NCBI Taxonomy" id="109634"/>
    <lineage>
        <taxon>Eukaryota</taxon>
        <taxon>Fungi</taxon>
        <taxon>Dikarya</taxon>
        <taxon>Basidiomycota</taxon>
        <taxon>Agaricomycotina</taxon>
        <taxon>Agaricomycetes</taxon>
        <taxon>Agaricomycetidae</taxon>
        <taxon>Agaricales</taxon>
        <taxon>Agaricineae</taxon>
        <taxon>Hymenogastraceae</taxon>
        <taxon>Gymnopilus</taxon>
    </lineage>
</organism>
<keyword evidence="3" id="KW-1185">Reference proteome</keyword>
<dbReference type="EMBL" id="JADNYJ010000034">
    <property type="protein sequence ID" value="KAF8902771.1"/>
    <property type="molecule type" value="Genomic_DNA"/>
</dbReference>
<name>A0A9P5TN89_GYMJU</name>
<keyword evidence="1" id="KW-1133">Transmembrane helix</keyword>
<feature type="transmembrane region" description="Helical" evidence="1">
    <location>
        <begin position="132"/>
        <end position="153"/>
    </location>
</feature>
<gene>
    <name evidence="2" type="ORF">CPB84DRAFT_1775419</name>
</gene>
<evidence type="ECO:0000313" key="2">
    <source>
        <dbReference type="EMBL" id="KAF8902771.1"/>
    </source>
</evidence>
<dbReference type="OrthoDB" id="2638860at2759"/>
<dbReference type="Proteomes" id="UP000724874">
    <property type="component" value="Unassembled WGS sequence"/>
</dbReference>
<keyword evidence="1" id="KW-0812">Transmembrane</keyword>
<dbReference type="AlphaFoldDB" id="A0A9P5TN89"/>
<feature type="transmembrane region" description="Helical" evidence="1">
    <location>
        <begin position="48"/>
        <end position="72"/>
    </location>
</feature>
<keyword evidence="1" id="KW-0472">Membrane</keyword>
<reference evidence="2" key="1">
    <citation type="submission" date="2020-11" db="EMBL/GenBank/DDBJ databases">
        <authorList>
            <consortium name="DOE Joint Genome Institute"/>
            <person name="Ahrendt S."/>
            <person name="Riley R."/>
            <person name="Andreopoulos W."/>
            <person name="LaButti K."/>
            <person name="Pangilinan J."/>
            <person name="Ruiz-duenas F.J."/>
            <person name="Barrasa J.M."/>
            <person name="Sanchez-Garcia M."/>
            <person name="Camarero S."/>
            <person name="Miyauchi S."/>
            <person name="Serrano A."/>
            <person name="Linde D."/>
            <person name="Babiker R."/>
            <person name="Drula E."/>
            <person name="Ayuso-Fernandez I."/>
            <person name="Pacheco R."/>
            <person name="Padilla G."/>
            <person name="Ferreira P."/>
            <person name="Barriuso J."/>
            <person name="Kellner H."/>
            <person name="Castanera R."/>
            <person name="Alfaro M."/>
            <person name="Ramirez L."/>
            <person name="Pisabarro A.G."/>
            <person name="Kuo A."/>
            <person name="Tritt A."/>
            <person name="Lipzen A."/>
            <person name="He G."/>
            <person name="Yan M."/>
            <person name="Ng V."/>
            <person name="Cullen D."/>
            <person name="Martin F."/>
            <person name="Rosso M.-N."/>
            <person name="Henrissat B."/>
            <person name="Hibbett D."/>
            <person name="Martinez A.T."/>
            <person name="Grigoriev I.V."/>
        </authorList>
    </citation>
    <scope>NUCLEOTIDE SEQUENCE</scope>
    <source>
        <strain evidence="2">AH 44721</strain>
    </source>
</reference>
<protein>
    <submittedName>
        <fullName evidence="2">Uncharacterized protein</fullName>
    </submittedName>
</protein>
<evidence type="ECO:0000313" key="3">
    <source>
        <dbReference type="Proteomes" id="UP000724874"/>
    </source>
</evidence>
<sequence>MQVIMIYRISKACCLLVIRFVSLTENSPISPNPTPGVTLCQERSFPQWLYVIWFPIASFEILLLVLSLSPALKYHKGIRAARLSGINSYLTSWGDPRSLAYVLLRDSVTFPCISLTICVANLIIWICLPHIAAQMAFCIAAFIPCIIGSRLILNLREVYYQPFTEECTTGDCWQPEELGM</sequence>
<proteinExistence type="predicted"/>